<dbReference type="InterPro" id="IPR000644">
    <property type="entry name" value="CBS_dom"/>
</dbReference>
<dbReference type="InterPro" id="IPR050986">
    <property type="entry name" value="GutQ/KpsF_isomerases"/>
</dbReference>
<dbReference type="CDD" id="cd05014">
    <property type="entry name" value="SIS_Kpsf"/>
    <property type="match status" value="1"/>
</dbReference>
<dbReference type="GO" id="GO:1901135">
    <property type="term" value="P:carbohydrate derivative metabolic process"/>
    <property type="evidence" value="ECO:0007669"/>
    <property type="project" value="InterPro"/>
</dbReference>
<dbReference type="Pfam" id="PF01380">
    <property type="entry name" value="SIS"/>
    <property type="match status" value="1"/>
</dbReference>
<dbReference type="PROSITE" id="PS51464">
    <property type="entry name" value="SIS"/>
    <property type="match status" value="1"/>
</dbReference>
<dbReference type="InterPro" id="IPR046342">
    <property type="entry name" value="CBS_dom_sf"/>
</dbReference>
<feature type="domain" description="SIS" evidence="5">
    <location>
        <begin position="35"/>
        <end position="178"/>
    </location>
</feature>
<feature type="domain" description="CBS" evidence="4">
    <location>
        <begin position="203"/>
        <end position="262"/>
    </location>
</feature>
<dbReference type="SUPFAM" id="SSF54631">
    <property type="entry name" value="CBS-domain pair"/>
    <property type="match status" value="1"/>
</dbReference>
<evidence type="ECO:0000256" key="2">
    <source>
        <dbReference type="ARBA" id="ARBA00022737"/>
    </source>
</evidence>
<keyword evidence="3" id="KW-0129">CBS domain</keyword>
<dbReference type="Pfam" id="PF00571">
    <property type="entry name" value="CBS"/>
    <property type="match status" value="2"/>
</dbReference>
<feature type="domain" description="CBS" evidence="4">
    <location>
        <begin position="271"/>
        <end position="323"/>
    </location>
</feature>
<dbReference type="InterPro" id="IPR035474">
    <property type="entry name" value="SIS_Kpsf"/>
</dbReference>
<dbReference type="PANTHER" id="PTHR42745:SF1">
    <property type="entry name" value="ARABINOSE 5-PHOSPHATE ISOMERASE KDSD"/>
    <property type="match status" value="1"/>
</dbReference>
<protein>
    <recommendedName>
        <fullName evidence="7">KpsF/GutQ family sugar-phosphate isomerase</fullName>
    </recommendedName>
</protein>
<evidence type="ECO:0000259" key="5">
    <source>
        <dbReference type="PROSITE" id="PS51464"/>
    </source>
</evidence>
<dbReference type="PIRSF" id="PIRSF004692">
    <property type="entry name" value="KdsD_KpsF"/>
    <property type="match status" value="1"/>
</dbReference>
<evidence type="ECO:0000259" key="4">
    <source>
        <dbReference type="PROSITE" id="PS51371"/>
    </source>
</evidence>
<dbReference type="FunFam" id="3.40.50.10490:FF:000011">
    <property type="entry name" value="Arabinose 5-phosphate isomerase"/>
    <property type="match status" value="1"/>
</dbReference>
<dbReference type="PANTHER" id="PTHR42745">
    <property type="match status" value="1"/>
</dbReference>
<dbReference type="PROSITE" id="PS51371">
    <property type="entry name" value="CBS"/>
    <property type="match status" value="2"/>
</dbReference>
<dbReference type="GO" id="GO:0097367">
    <property type="term" value="F:carbohydrate derivative binding"/>
    <property type="evidence" value="ECO:0007669"/>
    <property type="project" value="InterPro"/>
</dbReference>
<evidence type="ECO:0008006" key="7">
    <source>
        <dbReference type="Google" id="ProtNLM"/>
    </source>
</evidence>
<dbReference type="InterPro" id="IPR001347">
    <property type="entry name" value="SIS_dom"/>
</dbReference>
<dbReference type="GO" id="GO:0016853">
    <property type="term" value="F:isomerase activity"/>
    <property type="evidence" value="ECO:0007669"/>
    <property type="project" value="InterPro"/>
</dbReference>
<dbReference type="SMART" id="SM00116">
    <property type="entry name" value="CBS"/>
    <property type="match status" value="2"/>
</dbReference>
<dbReference type="Gene3D" id="3.10.580.10">
    <property type="entry name" value="CBS-domain"/>
    <property type="match status" value="1"/>
</dbReference>
<dbReference type="EMBL" id="LAZR01003715">
    <property type="protein sequence ID" value="KKN15415.1"/>
    <property type="molecule type" value="Genomic_DNA"/>
</dbReference>
<dbReference type="CDD" id="cd04604">
    <property type="entry name" value="CBS_pair_SIS_assoc"/>
    <property type="match status" value="1"/>
</dbReference>
<proteinExistence type="inferred from homology"/>
<reference evidence="6" key="1">
    <citation type="journal article" date="2015" name="Nature">
        <title>Complex archaea that bridge the gap between prokaryotes and eukaryotes.</title>
        <authorList>
            <person name="Spang A."/>
            <person name="Saw J.H."/>
            <person name="Jorgensen S.L."/>
            <person name="Zaremba-Niedzwiedzka K."/>
            <person name="Martijn J."/>
            <person name="Lind A.E."/>
            <person name="van Eijk R."/>
            <person name="Schleper C."/>
            <person name="Guy L."/>
            <person name="Ettema T.J."/>
        </authorList>
    </citation>
    <scope>NUCLEOTIDE SEQUENCE</scope>
</reference>
<comment type="caution">
    <text evidence="6">The sequence shown here is derived from an EMBL/GenBank/DDBJ whole genome shotgun (WGS) entry which is preliminary data.</text>
</comment>
<keyword evidence="2" id="KW-0677">Repeat</keyword>
<dbReference type="GO" id="GO:0005975">
    <property type="term" value="P:carbohydrate metabolic process"/>
    <property type="evidence" value="ECO:0007669"/>
    <property type="project" value="InterPro"/>
</dbReference>
<dbReference type="InterPro" id="IPR004800">
    <property type="entry name" value="KdsD/KpsF-type"/>
</dbReference>
<evidence type="ECO:0000256" key="1">
    <source>
        <dbReference type="ARBA" id="ARBA00008165"/>
    </source>
</evidence>
<dbReference type="Gene3D" id="3.40.50.10490">
    <property type="entry name" value="Glucose-6-phosphate isomerase like protein, domain 1"/>
    <property type="match status" value="1"/>
</dbReference>
<organism evidence="6">
    <name type="scientific">marine sediment metagenome</name>
    <dbReference type="NCBI Taxonomy" id="412755"/>
    <lineage>
        <taxon>unclassified sequences</taxon>
        <taxon>metagenomes</taxon>
        <taxon>ecological metagenomes</taxon>
    </lineage>
</organism>
<accession>A0A0F9N762</accession>
<dbReference type="AlphaFoldDB" id="A0A0F9N762"/>
<dbReference type="InterPro" id="IPR046348">
    <property type="entry name" value="SIS_dom_sf"/>
</dbReference>
<dbReference type="NCBIfam" id="TIGR00393">
    <property type="entry name" value="kpsF"/>
    <property type="match status" value="1"/>
</dbReference>
<comment type="similarity">
    <text evidence="1">Belongs to the SIS family. GutQ/KpsF subfamily.</text>
</comment>
<dbReference type="SUPFAM" id="SSF53697">
    <property type="entry name" value="SIS domain"/>
    <property type="match status" value="1"/>
</dbReference>
<gene>
    <name evidence="6" type="ORF">LCGC14_0986300</name>
</gene>
<evidence type="ECO:0000313" key="6">
    <source>
        <dbReference type="EMBL" id="KKN15415.1"/>
    </source>
</evidence>
<sequence>MTKNDIIRTGKYVLETEAKAVKTLASRLDENFARAVELLFQTESRVIVTGMGKSGHVGRKIAATLASCGTPAIFIHPAEAGHGDLGMILKEDILIAISYSGETRELVDLLDYVKRTGIKLISITGDKNSKLGKYSDIVLEATVEREAEPNGMIPTASSTAALAMGDALAIALMKEKGFGEKDFVSVHPRGEAIKKLIKIKNLMHKGRNIAHVSQKTSMKAVLKEMTRKKLGMTCVIDEQERLLGIITDGDLRRLIQKFGKNLLQKTAQDCMTPNATTIDKEDLATKGLNLMEENKITSLIIINKKRGIEGIIHLHDLWRTEMF</sequence>
<evidence type="ECO:0000256" key="3">
    <source>
        <dbReference type="ARBA" id="ARBA00023122"/>
    </source>
</evidence>
<name>A0A0F9N762_9ZZZZ</name>